<protein>
    <submittedName>
        <fullName evidence="3">Putative RNA-binding protein with PUA-like domain</fullName>
    </submittedName>
</protein>
<dbReference type="SUPFAM" id="SSF88697">
    <property type="entry name" value="PUA domain-like"/>
    <property type="match status" value="1"/>
</dbReference>
<reference evidence="3 4" key="1">
    <citation type="submission" date="2018-02" db="EMBL/GenBank/DDBJ databases">
        <title>Subsurface microbial communities from deep shales in Ohio and West Virginia, USA.</title>
        <authorList>
            <person name="Wrighton K."/>
        </authorList>
    </citation>
    <scope>NUCLEOTIDE SEQUENCE [LARGE SCALE GENOMIC DNA]</scope>
    <source>
        <strain evidence="3 4">OWC-DMM</strain>
    </source>
</reference>
<dbReference type="CDD" id="cd21133">
    <property type="entry name" value="EVE"/>
    <property type="match status" value="1"/>
</dbReference>
<keyword evidence="1" id="KW-0597">Phosphoprotein</keyword>
<dbReference type="InterPro" id="IPR047197">
    <property type="entry name" value="THYN1-like_EVE"/>
</dbReference>
<comment type="caution">
    <text evidence="3">The sequence shown here is derived from an EMBL/GenBank/DDBJ whole genome shotgun (WGS) entry which is preliminary data.</text>
</comment>
<dbReference type="Pfam" id="PF01878">
    <property type="entry name" value="EVE"/>
    <property type="match status" value="1"/>
</dbReference>
<organism evidence="3 4">
    <name type="scientific">Methylobacter tundripaludum</name>
    <dbReference type="NCBI Taxonomy" id="173365"/>
    <lineage>
        <taxon>Bacteria</taxon>
        <taxon>Pseudomonadati</taxon>
        <taxon>Pseudomonadota</taxon>
        <taxon>Gammaproteobacteria</taxon>
        <taxon>Methylococcales</taxon>
        <taxon>Methylococcaceae</taxon>
        <taxon>Methylobacter</taxon>
    </lineage>
</organism>
<name>A0A2S6H9H4_9GAMM</name>
<dbReference type="InterPro" id="IPR015947">
    <property type="entry name" value="PUA-like_sf"/>
</dbReference>
<dbReference type="InterPro" id="IPR052181">
    <property type="entry name" value="5hmC_binding"/>
</dbReference>
<feature type="domain" description="EVE" evidence="2">
    <location>
        <begin position="13"/>
        <end position="161"/>
    </location>
</feature>
<accession>A0A2S6H9H4</accession>
<gene>
    <name evidence="3" type="ORF">B0F87_11146</name>
</gene>
<evidence type="ECO:0000256" key="1">
    <source>
        <dbReference type="ARBA" id="ARBA00022553"/>
    </source>
</evidence>
<dbReference type="PANTHER" id="PTHR14087">
    <property type="entry name" value="THYMOCYTE NUCLEAR PROTEIN 1"/>
    <property type="match status" value="1"/>
</dbReference>
<evidence type="ECO:0000313" key="3">
    <source>
        <dbReference type="EMBL" id="PPK74115.1"/>
    </source>
</evidence>
<dbReference type="PANTHER" id="PTHR14087:SF7">
    <property type="entry name" value="THYMOCYTE NUCLEAR PROTEIN 1"/>
    <property type="match status" value="1"/>
</dbReference>
<proteinExistence type="predicted"/>
<dbReference type="Gene3D" id="3.10.590.10">
    <property type="entry name" value="ph1033 like domains"/>
    <property type="match status" value="1"/>
</dbReference>
<sequence length="163" mass="19416">MHHNTSHKEIPMNYWLMKSEPDTFGINDLYNKPNQTEHWDGVRNYQARNMMRDDMKLGDQVFFYHSNCEMPGIVGIMEIVKEGYPDFSAFDPDDKHFDPKSDHEHPRWMMVDVKYVRTLSRTITLKELKHQEELADLALVRRGNRLSIMPVSKDEWEFILSLE</sequence>
<dbReference type="EMBL" id="PTIZ01000011">
    <property type="protein sequence ID" value="PPK74115.1"/>
    <property type="molecule type" value="Genomic_DNA"/>
</dbReference>
<dbReference type="FunFam" id="3.10.590.10:FF:000003">
    <property type="entry name" value="Thymocyte nuclear protein 1"/>
    <property type="match status" value="1"/>
</dbReference>
<evidence type="ECO:0000313" key="4">
    <source>
        <dbReference type="Proteomes" id="UP000240010"/>
    </source>
</evidence>
<dbReference type="InterPro" id="IPR002740">
    <property type="entry name" value="EVE_domain"/>
</dbReference>
<evidence type="ECO:0000259" key="2">
    <source>
        <dbReference type="Pfam" id="PF01878"/>
    </source>
</evidence>
<dbReference type="AlphaFoldDB" id="A0A2S6H9H4"/>
<dbReference type="Proteomes" id="UP000240010">
    <property type="component" value="Unassembled WGS sequence"/>
</dbReference>